<feature type="transmembrane region" description="Helical" evidence="1">
    <location>
        <begin position="87"/>
        <end position="108"/>
    </location>
</feature>
<proteinExistence type="predicted"/>
<name>A0ABQ6IQH9_9MICO</name>
<keyword evidence="1" id="KW-1133">Transmembrane helix</keyword>
<accession>A0ABQ6IQH9</accession>
<reference evidence="3" key="1">
    <citation type="journal article" date="2019" name="Int. J. Syst. Evol. Microbiol.">
        <title>The Global Catalogue of Microorganisms (GCM) 10K type strain sequencing project: providing services to taxonomists for standard genome sequencing and annotation.</title>
        <authorList>
            <consortium name="The Broad Institute Genomics Platform"/>
            <consortium name="The Broad Institute Genome Sequencing Center for Infectious Disease"/>
            <person name="Wu L."/>
            <person name="Ma J."/>
        </authorList>
    </citation>
    <scope>NUCLEOTIDE SEQUENCE [LARGE SCALE GENOMIC DNA]</scope>
    <source>
        <strain evidence="3">NBRC 113072</strain>
    </source>
</reference>
<protein>
    <submittedName>
        <fullName evidence="2">Membrane protein</fullName>
    </submittedName>
</protein>
<evidence type="ECO:0000313" key="3">
    <source>
        <dbReference type="Proteomes" id="UP001157126"/>
    </source>
</evidence>
<dbReference type="Pfam" id="PF19700">
    <property type="entry name" value="DUF6198"/>
    <property type="match status" value="1"/>
</dbReference>
<feature type="transmembrane region" description="Helical" evidence="1">
    <location>
        <begin position="60"/>
        <end position="80"/>
    </location>
</feature>
<evidence type="ECO:0000256" key="1">
    <source>
        <dbReference type="SAM" id="Phobius"/>
    </source>
</evidence>
<comment type="caution">
    <text evidence="2">The sequence shown here is derived from an EMBL/GenBank/DDBJ whole genome shotgun (WGS) entry which is preliminary data.</text>
</comment>
<dbReference type="Proteomes" id="UP001157126">
    <property type="component" value="Unassembled WGS sequence"/>
</dbReference>
<feature type="transmembrane region" description="Helical" evidence="1">
    <location>
        <begin position="22"/>
        <end position="40"/>
    </location>
</feature>
<dbReference type="InterPro" id="IPR038750">
    <property type="entry name" value="YczE/YyaS-like"/>
</dbReference>
<keyword evidence="3" id="KW-1185">Reference proteome</keyword>
<evidence type="ECO:0000313" key="2">
    <source>
        <dbReference type="EMBL" id="GMA40134.1"/>
    </source>
</evidence>
<feature type="transmembrane region" description="Helical" evidence="1">
    <location>
        <begin position="169"/>
        <end position="192"/>
    </location>
</feature>
<organism evidence="2 3">
    <name type="scientific">Mobilicoccus caccae</name>
    <dbReference type="NCBI Taxonomy" id="1859295"/>
    <lineage>
        <taxon>Bacteria</taxon>
        <taxon>Bacillati</taxon>
        <taxon>Actinomycetota</taxon>
        <taxon>Actinomycetes</taxon>
        <taxon>Micrococcales</taxon>
        <taxon>Dermatophilaceae</taxon>
        <taxon>Mobilicoccus</taxon>
    </lineage>
</organism>
<keyword evidence="1" id="KW-0472">Membrane</keyword>
<keyword evidence="1" id="KW-0812">Transmembrane</keyword>
<dbReference type="PANTHER" id="PTHR40078">
    <property type="entry name" value="INTEGRAL MEMBRANE PROTEIN-RELATED"/>
    <property type="match status" value="1"/>
</dbReference>
<dbReference type="PANTHER" id="PTHR40078:SF1">
    <property type="entry name" value="INTEGRAL MEMBRANE PROTEIN"/>
    <property type="match status" value="1"/>
</dbReference>
<feature type="transmembrane region" description="Helical" evidence="1">
    <location>
        <begin position="114"/>
        <end position="136"/>
    </location>
</feature>
<sequence length="220" mass="22976">MTDLGDLGPLAQLRAGRLTRRLVQLMVGLWFFGSALGMIIGSGLGQGPWDVFHYGVAQHVPLTIGTVSILTGTLLLLLWIPLAEKPGIATVLNVVVVGVAIDVTLFLLPPDPPLAGRIALLVGGILLNGLGSAMYIGCRLGTGPRDGLMTGISRKTGWSFRTVRTGIELTALAVGWLLGGIVGIGTVLYALLIGPLTQAFLPRWTVDLAPGPARTEPSDG</sequence>
<dbReference type="EMBL" id="BSUO01000001">
    <property type="protein sequence ID" value="GMA40134.1"/>
    <property type="molecule type" value="Genomic_DNA"/>
</dbReference>
<dbReference type="RefSeq" id="WP_284305882.1">
    <property type="nucleotide sequence ID" value="NZ_BSUO01000001.1"/>
</dbReference>
<gene>
    <name evidence="2" type="ORF">GCM10025883_21790</name>
</gene>